<proteinExistence type="predicted"/>
<evidence type="ECO:0000313" key="2">
    <source>
        <dbReference type="EMBL" id="GIL83584.1"/>
    </source>
</evidence>
<comment type="caution">
    <text evidence="2">The sequence shown here is derived from an EMBL/GenBank/DDBJ whole genome shotgun (WGS) entry which is preliminary data.</text>
</comment>
<gene>
    <name evidence="2" type="ORF">Vretifemale_12371</name>
</gene>
<protein>
    <submittedName>
        <fullName evidence="2">Uncharacterized protein</fullName>
    </submittedName>
</protein>
<feature type="non-terminal residue" evidence="2">
    <location>
        <position position="173"/>
    </location>
</feature>
<dbReference type="Proteomes" id="UP000747110">
    <property type="component" value="Unassembled WGS sequence"/>
</dbReference>
<reference evidence="2" key="1">
    <citation type="journal article" date="2021" name="Proc. Natl. Acad. Sci. U.S.A.">
        <title>Three genomes in the algal genus Volvox reveal the fate of a haploid sex-determining region after a transition to homothallism.</title>
        <authorList>
            <person name="Yamamoto K."/>
            <person name="Hamaji T."/>
            <person name="Kawai-Toyooka H."/>
            <person name="Matsuzaki R."/>
            <person name="Takahashi F."/>
            <person name="Nishimura Y."/>
            <person name="Kawachi M."/>
            <person name="Noguchi H."/>
            <person name="Minakuchi Y."/>
            <person name="Umen J.G."/>
            <person name="Toyoda A."/>
            <person name="Nozaki H."/>
        </authorList>
    </citation>
    <scope>NUCLEOTIDE SEQUENCE</scope>
    <source>
        <strain evidence="2">NIES-3786</strain>
    </source>
</reference>
<keyword evidence="3" id="KW-1185">Reference proteome</keyword>
<accession>A0A8J4CKN4</accession>
<organism evidence="2 3">
    <name type="scientific">Volvox reticuliferus</name>
    <dbReference type="NCBI Taxonomy" id="1737510"/>
    <lineage>
        <taxon>Eukaryota</taxon>
        <taxon>Viridiplantae</taxon>
        <taxon>Chlorophyta</taxon>
        <taxon>core chlorophytes</taxon>
        <taxon>Chlorophyceae</taxon>
        <taxon>CS clade</taxon>
        <taxon>Chlamydomonadales</taxon>
        <taxon>Volvocaceae</taxon>
        <taxon>Volvox</taxon>
    </lineage>
</organism>
<evidence type="ECO:0000313" key="3">
    <source>
        <dbReference type="Proteomes" id="UP000747110"/>
    </source>
</evidence>
<dbReference type="EMBL" id="BNCP01000027">
    <property type="protein sequence ID" value="GIL83584.1"/>
    <property type="molecule type" value="Genomic_DNA"/>
</dbReference>
<name>A0A8J4CKN4_9CHLO</name>
<feature type="region of interest" description="Disordered" evidence="1">
    <location>
        <begin position="62"/>
        <end position="82"/>
    </location>
</feature>
<dbReference type="AlphaFoldDB" id="A0A8J4CKN4"/>
<evidence type="ECO:0000256" key="1">
    <source>
        <dbReference type="SAM" id="MobiDB-lite"/>
    </source>
</evidence>
<feature type="compositionally biased region" description="Basic and acidic residues" evidence="1">
    <location>
        <begin position="27"/>
        <end position="36"/>
    </location>
</feature>
<sequence>LSYTSTARPPIMHSPFEAPKPSTRRTARADTAERRPVPPARWVGAAAAGASLLSWLPSTSTPGLAEAAGGPPPSPCHSPPGYSTCSAQSARASCSREGVMTAAALLAVPFMNACNQAPSGDPGGGGGGGGCDGAVDAGAPDCEYPRPKFMIERPMVLPPLYGMGLMGLMGAVA</sequence>
<feature type="region of interest" description="Disordered" evidence="1">
    <location>
        <begin position="1"/>
        <end position="40"/>
    </location>
</feature>